<evidence type="ECO:0000256" key="1">
    <source>
        <dbReference type="ARBA" id="ARBA00004383"/>
    </source>
</evidence>
<keyword evidence="3" id="KW-0813">Transport</keyword>
<feature type="transmembrane region" description="Helical" evidence="10">
    <location>
        <begin position="21"/>
        <end position="43"/>
    </location>
</feature>
<keyword evidence="13" id="KW-1185">Reference proteome</keyword>
<protein>
    <submittedName>
        <fullName evidence="12">TonB family protein</fullName>
    </submittedName>
</protein>
<dbReference type="SUPFAM" id="SSF74653">
    <property type="entry name" value="TolA/TonB C-terminal domain"/>
    <property type="match status" value="1"/>
</dbReference>
<dbReference type="PANTHER" id="PTHR33446">
    <property type="entry name" value="PROTEIN TONB-RELATED"/>
    <property type="match status" value="1"/>
</dbReference>
<dbReference type="Pfam" id="PF03544">
    <property type="entry name" value="TonB_C"/>
    <property type="match status" value="1"/>
</dbReference>
<evidence type="ECO:0000256" key="10">
    <source>
        <dbReference type="SAM" id="Phobius"/>
    </source>
</evidence>
<evidence type="ECO:0000256" key="9">
    <source>
        <dbReference type="ARBA" id="ARBA00023136"/>
    </source>
</evidence>
<dbReference type="InterPro" id="IPR006260">
    <property type="entry name" value="TonB/TolA_C"/>
</dbReference>
<keyword evidence="7" id="KW-0653">Protein transport</keyword>
<evidence type="ECO:0000256" key="6">
    <source>
        <dbReference type="ARBA" id="ARBA00022692"/>
    </source>
</evidence>
<keyword evidence="5" id="KW-0997">Cell inner membrane</keyword>
<dbReference type="PROSITE" id="PS52015">
    <property type="entry name" value="TONB_CTD"/>
    <property type="match status" value="1"/>
</dbReference>
<name>A0ABT6CMS5_9SPHN</name>
<sequence>MGYANLNRETAWRDRWGRERLGSGAAVIALHVGLGVALLSTFAGGAITEAIDDAIDAQWFYAPPPPPPTHPETKPAIKPKTDDRIVVPPARNELAPTGPMLDTKPLDLAPLKPVEIGGGDKGELVIKPTPTPKPSFAPLLAKPRNDPARWVSRNDYPTQAIREGWTGVTRFRLSIGADGRVTGCDVIASSGHDLLDQIACTRVTSRARFTPARDETGATASATFQSSIRWQLED</sequence>
<dbReference type="RefSeq" id="WP_277280117.1">
    <property type="nucleotide sequence ID" value="NZ_JAROCY010000023.1"/>
</dbReference>
<evidence type="ECO:0000256" key="4">
    <source>
        <dbReference type="ARBA" id="ARBA00022475"/>
    </source>
</evidence>
<evidence type="ECO:0000256" key="3">
    <source>
        <dbReference type="ARBA" id="ARBA00022448"/>
    </source>
</evidence>
<evidence type="ECO:0000313" key="12">
    <source>
        <dbReference type="EMBL" id="MDF8335212.1"/>
    </source>
</evidence>
<dbReference type="InterPro" id="IPR051045">
    <property type="entry name" value="TonB-dependent_transducer"/>
</dbReference>
<reference evidence="12 13" key="1">
    <citation type="submission" date="2023-03" db="EMBL/GenBank/DDBJ databases">
        <title>Novosphingobium cyanobacteriorum sp. nov., isolated from a eutrophic reservoir during the Microcystis bloom period.</title>
        <authorList>
            <person name="Kang M."/>
            <person name="Le V."/>
            <person name="Ko S.-R."/>
            <person name="Lee S.-A."/>
            <person name="Ahn C.-Y."/>
        </authorList>
    </citation>
    <scope>NUCLEOTIDE SEQUENCE [LARGE SCALE GENOMIC DNA]</scope>
    <source>
        <strain evidence="12 13">HBC54</strain>
    </source>
</reference>
<accession>A0ABT6CMS5</accession>
<gene>
    <name evidence="12" type="ORF">POM99_18565</name>
</gene>
<keyword evidence="4" id="KW-1003">Cell membrane</keyword>
<feature type="domain" description="TonB C-terminal" evidence="11">
    <location>
        <begin position="141"/>
        <end position="234"/>
    </location>
</feature>
<dbReference type="Gene3D" id="3.30.1150.10">
    <property type="match status" value="1"/>
</dbReference>
<evidence type="ECO:0000313" key="13">
    <source>
        <dbReference type="Proteomes" id="UP001222770"/>
    </source>
</evidence>
<dbReference type="EMBL" id="JAROCY010000023">
    <property type="protein sequence ID" value="MDF8335212.1"/>
    <property type="molecule type" value="Genomic_DNA"/>
</dbReference>
<evidence type="ECO:0000259" key="11">
    <source>
        <dbReference type="PROSITE" id="PS52015"/>
    </source>
</evidence>
<evidence type="ECO:0000256" key="8">
    <source>
        <dbReference type="ARBA" id="ARBA00022989"/>
    </source>
</evidence>
<dbReference type="NCBIfam" id="TIGR01352">
    <property type="entry name" value="tonB_Cterm"/>
    <property type="match status" value="1"/>
</dbReference>
<dbReference type="Proteomes" id="UP001222770">
    <property type="component" value="Unassembled WGS sequence"/>
</dbReference>
<keyword evidence="9 10" id="KW-0472">Membrane</keyword>
<keyword evidence="6 10" id="KW-0812">Transmembrane</keyword>
<comment type="similarity">
    <text evidence="2">Belongs to the TonB family.</text>
</comment>
<evidence type="ECO:0000256" key="5">
    <source>
        <dbReference type="ARBA" id="ARBA00022519"/>
    </source>
</evidence>
<comment type="caution">
    <text evidence="12">The sequence shown here is derived from an EMBL/GenBank/DDBJ whole genome shotgun (WGS) entry which is preliminary data.</text>
</comment>
<dbReference type="InterPro" id="IPR037682">
    <property type="entry name" value="TonB_C"/>
</dbReference>
<organism evidence="12 13">
    <name type="scientific">Novosphingobium cyanobacteriorum</name>
    <dbReference type="NCBI Taxonomy" id="3024215"/>
    <lineage>
        <taxon>Bacteria</taxon>
        <taxon>Pseudomonadati</taxon>
        <taxon>Pseudomonadota</taxon>
        <taxon>Alphaproteobacteria</taxon>
        <taxon>Sphingomonadales</taxon>
        <taxon>Sphingomonadaceae</taxon>
        <taxon>Novosphingobium</taxon>
    </lineage>
</organism>
<evidence type="ECO:0000256" key="7">
    <source>
        <dbReference type="ARBA" id="ARBA00022927"/>
    </source>
</evidence>
<proteinExistence type="inferred from homology"/>
<evidence type="ECO:0000256" key="2">
    <source>
        <dbReference type="ARBA" id="ARBA00006555"/>
    </source>
</evidence>
<keyword evidence="8 10" id="KW-1133">Transmembrane helix</keyword>
<comment type="subcellular location">
    <subcellularLocation>
        <location evidence="1">Cell inner membrane</location>
        <topology evidence="1">Single-pass membrane protein</topology>
        <orientation evidence="1">Periplasmic side</orientation>
    </subcellularLocation>
</comment>